<dbReference type="EMBL" id="CP002581">
    <property type="protein sequence ID" value="AJK49281.1"/>
    <property type="molecule type" value="Genomic_DNA"/>
</dbReference>
<feature type="signal peptide" evidence="1">
    <location>
        <begin position="1"/>
        <end position="24"/>
    </location>
</feature>
<dbReference type="RefSeq" id="WP_042627768.1">
    <property type="nucleotide sequence ID" value="NZ_BSTO01000001.1"/>
</dbReference>
<dbReference type="Pfam" id="PF13663">
    <property type="entry name" value="DUF4148"/>
    <property type="match status" value="1"/>
</dbReference>
<dbReference type="HOGENOM" id="CLU_117081_0_1_4"/>
<dbReference type="AlphaFoldDB" id="A0A0B6SAK5"/>
<organism evidence="2 3">
    <name type="scientific">Burkholderia plantarii</name>
    <dbReference type="NCBI Taxonomy" id="41899"/>
    <lineage>
        <taxon>Bacteria</taxon>
        <taxon>Pseudomonadati</taxon>
        <taxon>Pseudomonadota</taxon>
        <taxon>Betaproteobacteria</taxon>
        <taxon>Burkholderiales</taxon>
        <taxon>Burkholderiaceae</taxon>
        <taxon>Burkholderia</taxon>
    </lineage>
</organism>
<dbReference type="OrthoDB" id="9008714at2"/>
<evidence type="ECO:0000256" key="1">
    <source>
        <dbReference type="SAM" id="SignalP"/>
    </source>
</evidence>
<evidence type="ECO:0000313" key="2">
    <source>
        <dbReference type="EMBL" id="AJK49281.1"/>
    </source>
</evidence>
<proteinExistence type="predicted"/>
<dbReference type="Proteomes" id="UP000031838">
    <property type="component" value="Chromosome 2"/>
</dbReference>
<keyword evidence="1" id="KW-0732">Signal</keyword>
<dbReference type="KEGG" id="bgp:BGL_2c12030"/>
<protein>
    <submittedName>
        <fullName evidence="2">Putative exported protein</fullName>
    </submittedName>
</protein>
<reference evidence="3" key="1">
    <citation type="submission" date="2011-03" db="EMBL/GenBank/DDBJ databases">
        <authorList>
            <person name="Voget S."/>
            <person name="Streit W.R."/>
            <person name="Jaeger K.E."/>
            <person name="Daniel R."/>
        </authorList>
    </citation>
    <scope>NUCLEOTIDE SEQUENCE [LARGE SCALE GENOMIC DNA]</scope>
    <source>
        <strain evidence="3">PG1</strain>
    </source>
</reference>
<dbReference type="KEGG" id="bpla:bpln_2g12880"/>
<evidence type="ECO:0000313" key="3">
    <source>
        <dbReference type="Proteomes" id="UP000031838"/>
    </source>
</evidence>
<reference evidence="2 3" key="2">
    <citation type="journal article" date="2016" name="Appl. Microbiol. Biotechnol.">
        <title>Mutations improving production and secretion of extracellular lipase by Burkholderia glumae PG1.</title>
        <authorList>
            <person name="Knapp A."/>
            <person name="Voget S."/>
            <person name="Gao R."/>
            <person name="Zaburannyi N."/>
            <person name="Krysciak D."/>
            <person name="Breuer M."/>
            <person name="Hauer B."/>
            <person name="Streit W.R."/>
            <person name="Muller R."/>
            <person name="Daniel R."/>
            <person name="Jaeger K.E."/>
        </authorList>
    </citation>
    <scope>NUCLEOTIDE SEQUENCE [LARGE SCALE GENOMIC DNA]</scope>
    <source>
        <strain evidence="2 3">PG1</strain>
    </source>
</reference>
<feature type="chain" id="PRO_5002109507" evidence="1">
    <location>
        <begin position="25"/>
        <end position="99"/>
    </location>
</feature>
<name>A0A0B6SAK5_BURPL</name>
<sequence length="99" mass="10065">MNARSLVVSTTAALLIAAPALSHAQAASHGLTRAQVVQDLVDLESVGYQPSHGNDSSYPNDILAAEQRLAAKKLAASEAARNAYGPNAAAGADAGKRAQ</sequence>
<keyword evidence="3" id="KW-1185">Reference proteome</keyword>
<accession>A0A0B6SAK5</accession>
<dbReference type="InterPro" id="IPR025421">
    <property type="entry name" value="DUF4148"/>
</dbReference>
<gene>
    <name evidence="2" type="ORF">BGL_2c12030</name>
</gene>